<dbReference type="InterPro" id="IPR024260">
    <property type="entry name" value="Vac7"/>
</dbReference>
<organism evidence="3 4">
    <name type="scientific">Sungouiella intermedia</name>
    <dbReference type="NCBI Taxonomy" id="45354"/>
    <lineage>
        <taxon>Eukaryota</taxon>
        <taxon>Fungi</taxon>
        <taxon>Dikarya</taxon>
        <taxon>Ascomycota</taxon>
        <taxon>Saccharomycotina</taxon>
        <taxon>Pichiomycetes</taxon>
        <taxon>Metschnikowiaceae</taxon>
        <taxon>Sungouiella</taxon>
    </lineage>
</organism>
<name>A0A1L0C1S5_9ASCO</name>
<accession>A0A1L0C1S5</accession>
<dbReference type="PANTHER" id="PTHR28258">
    <property type="entry name" value="VACUOLAR SEGREGATION PROTEIN 7"/>
    <property type="match status" value="1"/>
</dbReference>
<reference evidence="4" key="1">
    <citation type="submission" date="2016-10" db="EMBL/GenBank/DDBJ databases">
        <authorList>
            <person name="Geijer C."/>
            <person name="Jareborg N."/>
            <person name="Dainat J."/>
        </authorList>
    </citation>
    <scope>NUCLEOTIDE SEQUENCE [LARGE SCALE GENOMIC DNA]</scope>
    <source>
        <strain evidence="4">PYCC 4715</strain>
    </source>
</reference>
<dbReference type="EMBL" id="LT635768">
    <property type="protein sequence ID" value="SGZ57545.1"/>
    <property type="molecule type" value="Genomic_DNA"/>
</dbReference>
<keyword evidence="2" id="KW-0472">Membrane</keyword>
<dbReference type="GO" id="GO:0000011">
    <property type="term" value="P:vacuole inheritance"/>
    <property type="evidence" value="ECO:0007669"/>
    <property type="project" value="TreeGrafter"/>
</dbReference>
<evidence type="ECO:0000256" key="2">
    <source>
        <dbReference type="SAM" id="Phobius"/>
    </source>
</evidence>
<dbReference type="AlphaFoldDB" id="A0A1L0C1S5"/>
<feature type="compositionally biased region" description="Low complexity" evidence="1">
    <location>
        <begin position="510"/>
        <end position="523"/>
    </location>
</feature>
<feature type="compositionally biased region" description="Acidic residues" evidence="1">
    <location>
        <begin position="455"/>
        <end position="465"/>
    </location>
</feature>
<dbReference type="PANTHER" id="PTHR28258:SF1">
    <property type="entry name" value="VACUOLAR SEGREGATION PROTEIN 7"/>
    <property type="match status" value="1"/>
</dbReference>
<feature type="compositionally biased region" description="Basic and acidic residues" evidence="1">
    <location>
        <begin position="499"/>
        <end position="508"/>
    </location>
</feature>
<dbReference type="GO" id="GO:1903778">
    <property type="term" value="P:protein localization to vacuolar membrane"/>
    <property type="evidence" value="ECO:0007669"/>
    <property type="project" value="TreeGrafter"/>
</dbReference>
<feature type="region of interest" description="Disordered" evidence="1">
    <location>
        <begin position="448"/>
        <end position="470"/>
    </location>
</feature>
<dbReference type="GO" id="GO:0070772">
    <property type="term" value="C:PAS complex"/>
    <property type="evidence" value="ECO:0007669"/>
    <property type="project" value="TreeGrafter"/>
</dbReference>
<dbReference type="GO" id="GO:0000329">
    <property type="term" value="C:fungal-type vacuole membrane"/>
    <property type="evidence" value="ECO:0007669"/>
    <property type="project" value="TreeGrafter"/>
</dbReference>
<protein>
    <submittedName>
        <fullName evidence="3">CIC11C00000001476</fullName>
    </submittedName>
</protein>
<evidence type="ECO:0000313" key="4">
    <source>
        <dbReference type="Proteomes" id="UP000182259"/>
    </source>
</evidence>
<evidence type="ECO:0000256" key="1">
    <source>
        <dbReference type="SAM" id="MobiDB-lite"/>
    </source>
</evidence>
<dbReference type="Proteomes" id="UP000182259">
    <property type="component" value="Chromosome V"/>
</dbReference>
<evidence type="ECO:0000313" key="3">
    <source>
        <dbReference type="EMBL" id="SGZ57545.1"/>
    </source>
</evidence>
<dbReference type="Pfam" id="PF12751">
    <property type="entry name" value="Vac7"/>
    <property type="match status" value="2"/>
</dbReference>
<proteinExistence type="predicted"/>
<gene>
    <name evidence="3" type="ORF">SAMEA4029009_CIC11G00000001476</name>
</gene>
<dbReference type="GO" id="GO:0010513">
    <property type="term" value="P:positive regulation of phosphatidylinositol biosynthetic process"/>
    <property type="evidence" value="ECO:0007669"/>
    <property type="project" value="TreeGrafter"/>
</dbReference>
<feature type="transmembrane region" description="Helical" evidence="2">
    <location>
        <begin position="692"/>
        <end position="714"/>
    </location>
</feature>
<keyword evidence="2" id="KW-0812">Transmembrane</keyword>
<feature type="region of interest" description="Disordered" evidence="1">
    <location>
        <begin position="170"/>
        <end position="215"/>
    </location>
</feature>
<keyword evidence="2" id="KW-1133">Transmembrane helix</keyword>
<feature type="region of interest" description="Disordered" evidence="1">
    <location>
        <begin position="1"/>
        <end position="53"/>
    </location>
</feature>
<feature type="region of interest" description="Disordered" evidence="1">
    <location>
        <begin position="499"/>
        <end position="533"/>
    </location>
</feature>
<feature type="compositionally biased region" description="Polar residues" evidence="1">
    <location>
        <begin position="1"/>
        <end position="20"/>
    </location>
</feature>
<sequence length="781" mass="85089">MAMSEKPSSTRNLRQLSISIPSGHIAPTGLEKASGEGENVIKSDATAAPENSRVEESLEEKLLKQKLQAALPGVSSVVSTPGTTGTPNPLLGTNSSVVSVDLPNTAGPNVINKQLLSKLNKSLKEKQKVIQTKESHTKTPTLIQDILTTLPLQPVFSHNSPMPSLAQVNEVGRSTSPGLESTGDDQEAESGMPPTVAAKEPEPKPKTKKRIAKQNSTRTDFFAAKLASAVDDVSLSNSDETFVYENNVNDFGDEATGESGPNSGIPGSGVITTGDEAFMTGASDISNHLANDTASVAGSVRNATLLEGVGNSPFTELRKDLHDENKPDQVRAESIHSFQSTKVNPRNTFNITPPNTTNGRLLQPPNLAHVDNPAQYLNPYFHNLIRDASNKATRRKSSSHSLMSEDKSYILRSPMLNFSDPNHTLVPQSHSLATNIHLPITPSIAEGYGEGTCSLDEEDDEDLSGDDGASSLRLVSTESKLNNTITNPNDGYLKADHLSVSGKTEKKSKPSTTSSKLRSTTSKLFDKKGAQPRRYSTIPDDIDIEDFDDELIYYDNNNIRFPYNSQNGNETSSLLGGTHRLPHHRSLNLSFNGKRQTSNAKPKRYTSLGYVPSNGKGNDIFPFPYPEPNQKYYYDFDEYDEDEHADGRDEMHAKGISVGKNHLSPNNAHFFLPRKVSRDNFGNNRVRFIKSFVYTLISIICILAIGFILGFLLASTKDLANISIINIENPLVSQDELVFSIIVEALNPGWFTVEIEEVEIDIFAKSGYLDGPAGTSVETVC</sequence>